<reference evidence="3" key="1">
    <citation type="submission" date="2016-07" db="EMBL/GenBank/DDBJ databases">
        <authorList>
            <person name="Florea S."/>
            <person name="Webb J.S."/>
            <person name="Jaromczyk J."/>
            <person name="Schardl C.L."/>
        </authorList>
    </citation>
    <scope>NUCLEOTIDE SEQUENCE [LARGE SCALE GENOMIC DNA]</scope>
    <source>
        <strain evidence="3">Z6</strain>
    </source>
</reference>
<dbReference type="AlphaFoldDB" id="A0A1C0A5W3"/>
<evidence type="ECO:0008006" key="4">
    <source>
        <dbReference type="Google" id="ProtNLM"/>
    </source>
</evidence>
<name>A0A1C0A5W3_9FIRM</name>
<evidence type="ECO:0000313" key="2">
    <source>
        <dbReference type="EMBL" id="OCL25527.1"/>
    </source>
</evidence>
<protein>
    <recommendedName>
        <fullName evidence="4">Major facilitator superfamily (MFS) profile domain-containing protein</fullName>
    </recommendedName>
</protein>
<gene>
    <name evidence="2" type="ORF">U472_14405</name>
</gene>
<dbReference type="Proteomes" id="UP000093514">
    <property type="component" value="Unassembled WGS sequence"/>
</dbReference>
<sequence>MFAIIGMILFGFSFLLTDNFLIVILIMTIFSVFWNPITPINFINVNSGDRFKATGQNLYATTSGISAICASLIGRVIYDKLGGSNLYLYLSLIALVTGIIYFILLNNKEGIKAS</sequence>
<keyword evidence="3" id="KW-1185">Reference proteome</keyword>
<keyword evidence="1" id="KW-0472">Membrane</keyword>
<feature type="transmembrane region" description="Helical" evidence="1">
    <location>
        <begin position="84"/>
        <end position="104"/>
    </location>
</feature>
<dbReference type="Gene3D" id="1.20.1250.20">
    <property type="entry name" value="MFS general substrate transporter like domains"/>
    <property type="match status" value="1"/>
</dbReference>
<accession>A0A1C0A5W3</accession>
<comment type="caution">
    <text evidence="2">The sequence shown here is derived from an EMBL/GenBank/DDBJ whole genome shotgun (WGS) entry which is preliminary data.</text>
</comment>
<feature type="transmembrane region" description="Helical" evidence="1">
    <location>
        <begin position="20"/>
        <end position="37"/>
    </location>
</feature>
<keyword evidence="1" id="KW-0812">Transmembrane</keyword>
<dbReference type="InterPro" id="IPR036259">
    <property type="entry name" value="MFS_trans_sf"/>
</dbReference>
<dbReference type="SUPFAM" id="SSF103473">
    <property type="entry name" value="MFS general substrate transporter"/>
    <property type="match status" value="1"/>
</dbReference>
<feature type="transmembrane region" description="Helical" evidence="1">
    <location>
        <begin position="58"/>
        <end position="78"/>
    </location>
</feature>
<dbReference type="EMBL" id="LWDV01000010">
    <property type="protein sequence ID" value="OCL25527.1"/>
    <property type="molecule type" value="Genomic_DNA"/>
</dbReference>
<keyword evidence="1" id="KW-1133">Transmembrane helix</keyword>
<organism evidence="2 3">
    <name type="scientific">Orenia metallireducens</name>
    <dbReference type="NCBI Taxonomy" id="1413210"/>
    <lineage>
        <taxon>Bacteria</taxon>
        <taxon>Bacillati</taxon>
        <taxon>Bacillota</taxon>
        <taxon>Clostridia</taxon>
        <taxon>Halanaerobiales</taxon>
        <taxon>Halobacteroidaceae</taxon>
        <taxon>Orenia</taxon>
    </lineage>
</organism>
<reference evidence="2 3" key="2">
    <citation type="submission" date="2016-08" db="EMBL/GenBank/DDBJ databases">
        <title>Orenia metallireducens sp. nov. strain Z6, a Novel Metal-reducing Firmicute from the Deep Subsurface.</title>
        <authorList>
            <person name="Maxim B.I."/>
            <person name="Kenneth K."/>
            <person name="Flynn T.M."/>
            <person name="Oloughlin E.J."/>
            <person name="Locke R.A."/>
            <person name="Weber J.R."/>
            <person name="Egan S.M."/>
            <person name="Mackie R.I."/>
            <person name="Cann I.K."/>
        </authorList>
    </citation>
    <scope>NUCLEOTIDE SEQUENCE [LARGE SCALE GENOMIC DNA]</scope>
    <source>
        <strain evidence="2 3">Z6</strain>
    </source>
</reference>
<proteinExistence type="predicted"/>
<dbReference type="RefSeq" id="WP_068719439.1">
    <property type="nucleotide sequence ID" value="NZ_LWDV01000010.1"/>
</dbReference>
<evidence type="ECO:0000256" key="1">
    <source>
        <dbReference type="SAM" id="Phobius"/>
    </source>
</evidence>
<dbReference type="OrthoDB" id="85643at2"/>
<evidence type="ECO:0000313" key="3">
    <source>
        <dbReference type="Proteomes" id="UP000093514"/>
    </source>
</evidence>